<dbReference type="PROSITE" id="PS00018">
    <property type="entry name" value="EF_HAND_1"/>
    <property type="match status" value="2"/>
</dbReference>
<dbReference type="InterPro" id="IPR002048">
    <property type="entry name" value="EF_hand_dom"/>
</dbReference>
<dbReference type="Pfam" id="PF13499">
    <property type="entry name" value="EF-hand_7"/>
    <property type="match status" value="1"/>
</dbReference>
<dbReference type="GO" id="GO:0005509">
    <property type="term" value="F:calcium ion binding"/>
    <property type="evidence" value="ECO:0007669"/>
    <property type="project" value="InterPro"/>
</dbReference>
<evidence type="ECO:0000256" key="3">
    <source>
        <dbReference type="ARBA" id="ARBA00022837"/>
    </source>
</evidence>
<dbReference type="FunFam" id="1.10.238.10:FF:000035">
    <property type="entry name" value="Calcium and integrin-binding family member 2"/>
    <property type="match status" value="1"/>
</dbReference>
<dbReference type="Ensembl" id="ENSCMIT00000043872.1">
    <property type="protein sequence ID" value="ENSCMIP00000043250.1"/>
    <property type="gene ID" value="ENSCMIG00000017955.1"/>
</dbReference>
<dbReference type="CDD" id="cd00051">
    <property type="entry name" value="EFh"/>
    <property type="match status" value="1"/>
</dbReference>
<protein>
    <recommendedName>
        <fullName evidence="5">EF-hand domain-containing protein</fullName>
    </recommendedName>
</protein>
<feature type="domain" description="EF-hand" evidence="5">
    <location>
        <begin position="60"/>
        <end position="95"/>
    </location>
</feature>
<reference evidence="7" key="3">
    <citation type="journal article" date="2014" name="Nature">
        <title>Elephant shark genome provides unique insights into gnathostome evolution.</title>
        <authorList>
            <consortium name="International Elephant Shark Genome Sequencing Consortium"/>
            <person name="Venkatesh B."/>
            <person name="Lee A.P."/>
            <person name="Ravi V."/>
            <person name="Maurya A.K."/>
            <person name="Lian M.M."/>
            <person name="Swann J.B."/>
            <person name="Ohta Y."/>
            <person name="Flajnik M.F."/>
            <person name="Sutoh Y."/>
            <person name="Kasahara M."/>
            <person name="Hoon S."/>
            <person name="Gangu V."/>
            <person name="Roy S.W."/>
            <person name="Irimia M."/>
            <person name="Korzh V."/>
            <person name="Kondrychyn I."/>
            <person name="Lim Z.W."/>
            <person name="Tay B.H."/>
            <person name="Tohari S."/>
            <person name="Kong K.W."/>
            <person name="Ho S."/>
            <person name="Lorente-Galdos B."/>
            <person name="Quilez J."/>
            <person name="Marques-Bonet T."/>
            <person name="Raney B.J."/>
            <person name="Ingham P.W."/>
            <person name="Tay A."/>
            <person name="Hillier L.W."/>
            <person name="Minx P."/>
            <person name="Boehm T."/>
            <person name="Wilson R.K."/>
            <person name="Brenner S."/>
            <person name="Warren W.C."/>
        </authorList>
    </citation>
    <scope>NUCLEOTIDE SEQUENCE [LARGE SCALE GENOMIC DNA]</scope>
</reference>
<dbReference type="PANTHER" id="PTHR45791:SF1">
    <property type="entry name" value="CALCIUM AND INTEGRIN BINDING FAMILY MEMBER 1"/>
    <property type="match status" value="1"/>
</dbReference>
<name>A0A4W3KCV4_CALMI</name>
<organism evidence="6 7">
    <name type="scientific">Callorhinchus milii</name>
    <name type="common">Ghost shark</name>
    <dbReference type="NCBI Taxonomy" id="7868"/>
    <lineage>
        <taxon>Eukaryota</taxon>
        <taxon>Metazoa</taxon>
        <taxon>Chordata</taxon>
        <taxon>Craniata</taxon>
        <taxon>Vertebrata</taxon>
        <taxon>Chondrichthyes</taxon>
        <taxon>Holocephali</taxon>
        <taxon>Chimaeriformes</taxon>
        <taxon>Callorhinchidae</taxon>
        <taxon>Callorhinchus</taxon>
    </lineage>
</organism>
<dbReference type="SUPFAM" id="SSF47473">
    <property type="entry name" value="EF-hand"/>
    <property type="match status" value="1"/>
</dbReference>
<dbReference type="OMA" id="CEEAPID"/>
<reference evidence="6" key="4">
    <citation type="submission" date="2025-08" db="UniProtKB">
        <authorList>
            <consortium name="Ensembl"/>
        </authorList>
    </citation>
    <scope>IDENTIFICATION</scope>
</reference>
<dbReference type="InterPro" id="IPR018247">
    <property type="entry name" value="EF_Hand_1_Ca_BS"/>
</dbReference>
<evidence type="ECO:0000313" key="6">
    <source>
        <dbReference type="Ensembl" id="ENSCMIP00000043250.1"/>
    </source>
</evidence>
<feature type="domain" description="EF-hand" evidence="5">
    <location>
        <begin position="105"/>
        <end position="140"/>
    </location>
</feature>
<evidence type="ECO:0000259" key="5">
    <source>
        <dbReference type="PROSITE" id="PS50222"/>
    </source>
</evidence>
<sequence length="149" mass="16539">VGGTGSSGLKKETHISGFSGTANPFKERICKIFSTSKTKNGSISFEDFLDIFSAFSKSAPVSVKADYAFKIMDFNGNGVLDRQDVVKSITCMTGNDVHNILTDLEMTMIIDMIIEETDMDGDGHINLGEFHHIVSKMPDFPRYYEILRL</sequence>
<dbReference type="PANTHER" id="PTHR45791">
    <property type="entry name" value="CALCIUM AND INTEGRIN BINDING FAMILY MEMBER 2"/>
    <property type="match status" value="1"/>
</dbReference>
<reference evidence="6" key="5">
    <citation type="submission" date="2025-09" db="UniProtKB">
        <authorList>
            <consortium name="Ensembl"/>
        </authorList>
    </citation>
    <scope>IDENTIFICATION</scope>
</reference>
<keyword evidence="4" id="KW-0460">Magnesium</keyword>
<dbReference type="InterPro" id="IPR011992">
    <property type="entry name" value="EF-hand-dom_pair"/>
</dbReference>
<dbReference type="Proteomes" id="UP000314986">
    <property type="component" value="Unassembled WGS sequence"/>
</dbReference>
<dbReference type="PROSITE" id="PS50222">
    <property type="entry name" value="EF_HAND_2"/>
    <property type="match status" value="2"/>
</dbReference>
<dbReference type="InParanoid" id="A0A4W3KCV4"/>
<dbReference type="AlphaFoldDB" id="A0A4W3KCV4"/>
<dbReference type="GO" id="GO:0000287">
    <property type="term" value="F:magnesium ion binding"/>
    <property type="evidence" value="ECO:0007669"/>
    <property type="project" value="TreeGrafter"/>
</dbReference>
<accession>A0A4W3KCV4</accession>
<keyword evidence="7" id="KW-1185">Reference proteome</keyword>
<reference evidence="7" key="1">
    <citation type="journal article" date="2006" name="Science">
        <title>Ancient noncoding elements conserved in the human genome.</title>
        <authorList>
            <person name="Venkatesh B."/>
            <person name="Kirkness E.F."/>
            <person name="Loh Y.H."/>
            <person name="Halpern A.L."/>
            <person name="Lee A.P."/>
            <person name="Johnson J."/>
            <person name="Dandona N."/>
            <person name="Viswanathan L.D."/>
            <person name="Tay A."/>
            <person name="Venter J.C."/>
            <person name="Strausberg R.L."/>
            <person name="Brenner S."/>
        </authorList>
    </citation>
    <scope>NUCLEOTIDE SEQUENCE [LARGE SCALE GENOMIC DNA]</scope>
</reference>
<evidence type="ECO:0000313" key="7">
    <source>
        <dbReference type="Proteomes" id="UP000314986"/>
    </source>
</evidence>
<dbReference type="Gene3D" id="1.10.238.10">
    <property type="entry name" value="EF-hand"/>
    <property type="match status" value="2"/>
</dbReference>
<keyword evidence="1" id="KW-0479">Metal-binding</keyword>
<keyword evidence="3" id="KW-0106">Calcium</keyword>
<dbReference type="SMART" id="SM00054">
    <property type="entry name" value="EFh"/>
    <property type="match status" value="3"/>
</dbReference>
<dbReference type="GeneTree" id="ENSGT00940000170507"/>
<evidence type="ECO:0000256" key="4">
    <source>
        <dbReference type="ARBA" id="ARBA00022842"/>
    </source>
</evidence>
<reference evidence="7" key="2">
    <citation type="journal article" date="2007" name="PLoS Biol.">
        <title>Survey sequencing and comparative analysis of the elephant shark (Callorhinchus milii) genome.</title>
        <authorList>
            <person name="Venkatesh B."/>
            <person name="Kirkness E.F."/>
            <person name="Loh Y.H."/>
            <person name="Halpern A.L."/>
            <person name="Lee A.P."/>
            <person name="Johnson J."/>
            <person name="Dandona N."/>
            <person name="Viswanathan L.D."/>
            <person name="Tay A."/>
            <person name="Venter J.C."/>
            <person name="Strausberg R.L."/>
            <person name="Brenner S."/>
        </authorList>
    </citation>
    <scope>NUCLEOTIDE SEQUENCE [LARGE SCALE GENOMIC DNA]</scope>
</reference>
<evidence type="ECO:0000256" key="2">
    <source>
        <dbReference type="ARBA" id="ARBA00022737"/>
    </source>
</evidence>
<proteinExistence type="predicted"/>
<dbReference type="InterPro" id="IPR051433">
    <property type="entry name" value="CIBP"/>
</dbReference>
<keyword evidence="2" id="KW-0677">Repeat</keyword>
<evidence type="ECO:0000256" key="1">
    <source>
        <dbReference type="ARBA" id="ARBA00022723"/>
    </source>
</evidence>